<dbReference type="Pfam" id="PF00005">
    <property type="entry name" value="ABC_tran"/>
    <property type="match status" value="1"/>
</dbReference>
<reference evidence="6 7" key="1">
    <citation type="submission" date="2015-07" db="EMBL/GenBank/DDBJ databases">
        <title>Whole genome sequence of Thermanaerothrix daxensis DSM 23592.</title>
        <authorList>
            <person name="Hemp J."/>
            <person name="Ward L.M."/>
            <person name="Pace L.A."/>
            <person name="Fischer W.W."/>
        </authorList>
    </citation>
    <scope>NUCLEOTIDE SEQUENCE [LARGE SCALE GENOMIC DNA]</scope>
    <source>
        <strain evidence="6 7">GNS-1</strain>
    </source>
</reference>
<dbReference type="Gene3D" id="3.40.50.300">
    <property type="entry name" value="P-loop containing nucleotide triphosphate hydrolases"/>
    <property type="match status" value="1"/>
</dbReference>
<evidence type="ECO:0000256" key="2">
    <source>
        <dbReference type="ARBA" id="ARBA00022448"/>
    </source>
</evidence>
<evidence type="ECO:0000313" key="7">
    <source>
        <dbReference type="Proteomes" id="UP000050544"/>
    </source>
</evidence>
<evidence type="ECO:0000256" key="3">
    <source>
        <dbReference type="ARBA" id="ARBA00022741"/>
    </source>
</evidence>
<dbReference type="AlphaFoldDB" id="A0A0P6XHC1"/>
<dbReference type="GO" id="GO:0016020">
    <property type="term" value="C:membrane"/>
    <property type="evidence" value="ECO:0007669"/>
    <property type="project" value="InterPro"/>
</dbReference>
<dbReference type="CDD" id="cd03220">
    <property type="entry name" value="ABC_KpsT_Wzt"/>
    <property type="match status" value="1"/>
</dbReference>
<organism evidence="6 7">
    <name type="scientific">Thermanaerothrix daxensis</name>
    <dbReference type="NCBI Taxonomy" id="869279"/>
    <lineage>
        <taxon>Bacteria</taxon>
        <taxon>Bacillati</taxon>
        <taxon>Chloroflexota</taxon>
        <taxon>Anaerolineae</taxon>
        <taxon>Anaerolineales</taxon>
        <taxon>Anaerolineaceae</taxon>
        <taxon>Thermanaerothrix</taxon>
    </lineage>
</organism>
<dbReference type="SUPFAM" id="SSF52540">
    <property type="entry name" value="P-loop containing nucleoside triphosphate hydrolases"/>
    <property type="match status" value="1"/>
</dbReference>
<dbReference type="GO" id="GO:0016887">
    <property type="term" value="F:ATP hydrolysis activity"/>
    <property type="evidence" value="ECO:0007669"/>
    <property type="project" value="InterPro"/>
</dbReference>
<keyword evidence="2" id="KW-0813">Transport</keyword>
<protein>
    <submittedName>
        <fullName evidence="6">Teichoic acid ABC transporter ATP-binding protein</fullName>
    </submittedName>
</protein>
<keyword evidence="3" id="KW-0547">Nucleotide-binding</keyword>
<name>A0A0P6XHC1_9CHLR</name>
<dbReference type="InterPro" id="IPR027417">
    <property type="entry name" value="P-loop_NTPase"/>
</dbReference>
<dbReference type="GO" id="GO:0140359">
    <property type="term" value="F:ABC-type transporter activity"/>
    <property type="evidence" value="ECO:0007669"/>
    <property type="project" value="InterPro"/>
</dbReference>
<evidence type="ECO:0000256" key="4">
    <source>
        <dbReference type="ARBA" id="ARBA00022840"/>
    </source>
</evidence>
<accession>A0A0P6XHC1</accession>
<feature type="domain" description="ABC transporter" evidence="5">
    <location>
        <begin position="31"/>
        <end position="247"/>
    </location>
</feature>
<proteinExistence type="inferred from homology"/>
<sequence length="249" mass="27710">MPNEPVIILQNVTVRYRVPRENYHTFKEFAIRRIQGRVQYLDLLALQDINLEIHKGEVFGLIGPNGAGKTTLLRLIAKVMRPTEGRVWVKGRIAPLLAIGAGFHMELTGRENIFLNGTLLGLTRREIEALFNQIVDFAELWDFIDAPLRTYSSGMVARLGFAVATARMPDVLIVDEVLSVGDIAFQEKSAARIREFREAGATILLVSHSMAAVKKMCSRAAWLDGGVLRAVGGVSEVIEKFEKYMGISN</sequence>
<evidence type="ECO:0000259" key="5">
    <source>
        <dbReference type="PROSITE" id="PS50893"/>
    </source>
</evidence>
<evidence type="ECO:0000313" key="6">
    <source>
        <dbReference type="EMBL" id="KPL82925.1"/>
    </source>
</evidence>
<dbReference type="RefSeq" id="WP_054522482.1">
    <property type="nucleotide sequence ID" value="NZ_LGKO01000005.1"/>
</dbReference>
<dbReference type="PROSITE" id="PS50893">
    <property type="entry name" value="ABC_TRANSPORTER_2"/>
    <property type="match status" value="1"/>
</dbReference>
<comment type="similarity">
    <text evidence="1">Belongs to the ABC transporter superfamily.</text>
</comment>
<dbReference type="OrthoDB" id="9778870at2"/>
<dbReference type="InterPro" id="IPR003439">
    <property type="entry name" value="ABC_transporter-like_ATP-bd"/>
</dbReference>
<comment type="caution">
    <text evidence="6">The sequence shown here is derived from an EMBL/GenBank/DDBJ whole genome shotgun (WGS) entry which is preliminary data.</text>
</comment>
<dbReference type="PANTHER" id="PTHR46743">
    <property type="entry name" value="TEICHOIC ACIDS EXPORT ATP-BINDING PROTEIN TAGH"/>
    <property type="match status" value="1"/>
</dbReference>
<dbReference type="InterPro" id="IPR003593">
    <property type="entry name" value="AAA+_ATPase"/>
</dbReference>
<gene>
    <name evidence="6" type="ORF">SE15_10375</name>
</gene>
<dbReference type="PATRIC" id="fig|869279.4.peg.1692"/>
<dbReference type="EMBL" id="LGKO01000005">
    <property type="protein sequence ID" value="KPL82925.1"/>
    <property type="molecule type" value="Genomic_DNA"/>
</dbReference>
<dbReference type="SMART" id="SM00382">
    <property type="entry name" value="AAA"/>
    <property type="match status" value="1"/>
</dbReference>
<dbReference type="STRING" id="869279.SE15_10375"/>
<dbReference type="Proteomes" id="UP000050544">
    <property type="component" value="Unassembled WGS sequence"/>
</dbReference>
<evidence type="ECO:0000256" key="1">
    <source>
        <dbReference type="ARBA" id="ARBA00005417"/>
    </source>
</evidence>
<dbReference type="PANTHER" id="PTHR46743:SF2">
    <property type="entry name" value="TEICHOIC ACIDS EXPORT ATP-BINDING PROTEIN TAGH"/>
    <property type="match status" value="1"/>
</dbReference>
<keyword evidence="4 6" id="KW-0067">ATP-binding</keyword>
<dbReference type="GO" id="GO:0005524">
    <property type="term" value="F:ATP binding"/>
    <property type="evidence" value="ECO:0007669"/>
    <property type="project" value="UniProtKB-KW"/>
</dbReference>
<dbReference type="InterPro" id="IPR015860">
    <property type="entry name" value="ABC_transpr_TagH-like"/>
</dbReference>
<dbReference type="InterPro" id="IPR050683">
    <property type="entry name" value="Bact_Polysacc_Export_ATP-bd"/>
</dbReference>
<keyword evidence="7" id="KW-1185">Reference proteome</keyword>